<evidence type="ECO:0000256" key="5">
    <source>
        <dbReference type="ARBA" id="ARBA00022840"/>
    </source>
</evidence>
<dbReference type="OrthoDB" id="10252171at2759"/>
<accession>A0A7U2MZ03</accession>
<evidence type="ECO:0000313" key="7">
    <source>
        <dbReference type="EMBL" id="QRD92484.1"/>
    </source>
</evidence>
<dbReference type="InterPro" id="IPR050205">
    <property type="entry name" value="CDPK_Ser/Thr_kinases"/>
</dbReference>
<dbReference type="Proteomes" id="UP000596276">
    <property type="component" value="Chromosome 8"/>
</dbReference>
<keyword evidence="3" id="KW-0547">Nucleotide-binding</keyword>
<organism evidence="7 8">
    <name type="scientific">Aspergillus flavus (strain ATCC 200026 / FGSC A1120 / IAM 13836 / NRRL 3357 / JCM 12722 / SRRC 167)</name>
    <dbReference type="NCBI Taxonomy" id="332952"/>
    <lineage>
        <taxon>Eukaryota</taxon>
        <taxon>Fungi</taxon>
        <taxon>Dikarya</taxon>
        <taxon>Ascomycota</taxon>
        <taxon>Pezizomycotina</taxon>
        <taxon>Eurotiomycetes</taxon>
        <taxon>Eurotiomycetidae</taxon>
        <taxon>Eurotiales</taxon>
        <taxon>Aspergillaceae</taxon>
        <taxon>Aspergillus</taxon>
        <taxon>Aspergillus subgen. Circumdati</taxon>
    </lineage>
</organism>
<evidence type="ECO:0000256" key="2">
    <source>
        <dbReference type="ARBA" id="ARBA00022679"/>
    </source>
</evidence>
<dbReference type="PROSITE" id="PS50011">
    <property type="entry name" value="PROTEIN_KINASE_DOM"/>
    <property type="match status" value="1"/>
</dbReference>
<dbReference type="Gene3D" id="1.25.40.10">
    <property type="entry name" value="Tetratricopeptide repeat domain"/>
    <property type="match status" value="1"/>
</dbReference>
<feature type="domain" description="Protein kinase" evidence="6">
    <location>
        <begin position="45"/>
        <end position="324"/>
    </location>
</feature>
<sequence>MAAKELVNDMKLNAEIHPDGTTHYTFEPDYSQDKADRWLPKKEIWKKEKLLGEGTYGKVWLERCSSREGPARLRAVKMIIKPTNSAHRAYCDQELEAIAKFSQQKYTGLFVKSSGWFENEESIFIAMEHIELGDLDIHLKGPLPEIEARQISYQILQGLQHLHDNGYTIIGKVRPLKAPVDEKSLNVFIMSTSPHWWVKIGDFGFSKRHTEGVALQSMVGTLLFLAPEVLKLYPPGLGRKRIRSDYTHTADIWSLGVMTFYMLCHDYPFPDYHSLWSYVQSSDLPSATKLKSVSESARELTNSLLVVDATVRLSAKEALQSRWLKQDSFDPVSGMASLAISEESMPRKSASPLARNINATVSDASKGWDEVEKSSVIVDEEPIRIALETEIKQACSHSRTPMEHDPLAEQRSTLSATLLELQAMRENGVSLIDLEMFSEAETICRQAWEGYKQALGEKHINTLASQFNLGTAVLAC</sequence>
<dbReference type="InterPro" id="IPR011990">
    <property type="entry name" value="TPR-like_helical_dom_sf"/>
</dbReference>
<dbReference type="GO" id="GO:0005524">
    <property type="term" value="F:ATP binding"/>
    <property type="evidence" value="ECO:0007669"/>
    <property type="project" value="UniProtKB-KW"/>
</dbReference>
<evidence type="ECO:0000256" key="3">
    <source>
        <dbReference type="ARBA" id="ARBA00022741"/>
    </source>
</evidence>
<dbReference type="VEuPathDB" id="FungiDB:AFLA_013873"/>
<dbReference type="Gene3D" id="1.10.510.10">
    <property type="entry name" value="Transferase(Phosphotransferase) domain 1"/>
    <property type="match status" value="1"/>
</dbReference>
<dbReference type="VEuPathDB" id="FungiDB:F9C07_2110507"/>
<gene>
    <name evidence="7" type="ORF">F9C07_2110507</name>
</gene>
<dbReference type="AlphaFoldDB" id="A0A7U2MZ03"/>
<evidence type="ECO:0000313" key="8">
    <source>
        <dbReference type="Proteomes" id="UP000596276"/>
    </source>
</evidence>
<evidence type="ECO:0000259" key="6">
    <source>
        <dbReference type="PROSITE" id="PS50011"/>
    </source>
</evidence>
<dbReference type="EMBL" id="CP044616">
    <property type="protein sequence ID" value="QRD92484.1"/>
    <property type="molecule type" value="Genomic_DNA"/>
</dbReference>
<evidence type="ECO:0000256" key="1">
    <source>
        <dbReference type="ARBA" id="ARBA00022527"/>
    </source>
</evidence>
<dbReference type="InterPro" id="IPR000719">
    <property type="entry name" value="Prot_kinase_dom"/>
</dbReference>
<dbReference type="Pfam" id="PF00069">
    <property type="entry name" value="Pkinase"/>
    <property type="match status" value="1"/>
</dbReference>
<reference evidence="8" key="1">
    <citation type="journal article" date="2021" name="G3 (Bethesda)">
        <title>Chromosome assembled and annotated genome sequence of Aspergillus flavus NRRL 3357.</title>
        <authorList>
            <person name="Skerker J.M."/>
            <person name="Pianalto K.M."/>
            <person name="Mondo S.J."/>
            <person name="Yang K."/>
            <person name="Arkin A.P."/>
            <person name="Keller N.P."/>
            <person name="Grigoriev I.V."/>
            <person name="Louise Glass N.L."/>
        </authorList>
    </citation>
    <scope>NUCLEOTIDE SEQUENCE [LARGE SCALE GENOMIC DNA]</scope>
    <source>
        <strain evidence="8">ATCC 200026 / FGSC A1120 / IAM 13836 / NRRL 3357 / JCM 12722 / SRRC 167</strain>
    </source>
</reference>
<name>A0A7U2MZ03_ASPFN</name>
<dbReference type="PANTHER" id="PTHR24349">
    <property type="entry name" value="SERINE/THREONINE-PROTEIN KINASE"/>
    <property type="match status" value="1"/>
</dbReference>
<keyword evidence="5" id="KW-0067">ATP-binding</keyword>
<protein>
    <submittedName>
        <fullName evidence="7">Kinase-like domain-containing protein</fullName>
    </submittedName>
</protein>
<keyword evidence="2" id="KW-0808">Transferase</keyword>
<keyword evidence="4" id="KW-0418">Kinase</keyword>
<keyword evidence="1" id="KW-0723">Serine/threonine-protein kinase</keyword>
<keyword evidence="8" id="KW-1185">Reference proteome</keyword>
<dbReference type="GO" id="GO:0004674">
    <property type="term" value="F:protein serine/threonine kinase activity"/>
    <property type="evidence" value="ECO:0007669"/>
    <property type="project" value="UniProtKB-KW"/>
</dbReference>
<dbReference type="SUPFAM" id="SSF56112">
    <property type="entry name" value="Protein kinase-like (PK-like)"/>
    <property type="match status" value="1"/>
</dbReference>
<dbReference type="InterPro" id="IPR011009">
    <property type="entry name" value="Kinase-like_dom_sf"/>
</dbReference>
<evidence type="ECO:0000256" key="4">
    <source>
        <dbReference type="ARBA" id="ARBA00022777"/>
    </source>
</evidence>
<proteinExistence type="predicted"/>